<dbReference type="GO" id="GO:0009366">
    <property type="term" value="C:enterobactin synthetase complex"/>
    <property type="evidence" value="ECO:0007669"/>
    <property type="project" value="InterPro"/>
</dbReference>
<keyword evidence="13" id="KW-0460">Magnesium</keyword>
<evidence type="ECO:0000256" key="8">
    <source>
        <dbReference type="ARBA" id="ARBA00029894"/>
    </source>
</evidence>
<feature type="binding site" evidence="12">
    <location>
        <position position="161"/>
    </location>
    <ligand>
        <name>CoA</name>
        <dbReference type="ChEBI" id="CHEBI:57287"/>
    </ligand>
</feature>
<evidence type="ECO:0000256" key="3">
    <source>
        <dbReference type="ARBA" id="ARBA00008342"/>
    </source>
</evidence>
<dbReference type="InterPro" id="IPR041354">
    <property type="entry name" value="4PPT_N"/>
</dbReference>
<evidence type="ECO:0000256" key="9">
    <source>
        <dbReference type="ARBA" id="ARBA00031996"/>
    </source>
</evidence>
<evidence type="ECO:0000256" key="5">
    <source>
        <dbReference type="ARBA" id="ARBA00019087"/>
    </source>
</evidence>
<comment type="caution">
    <text evidence="16">The sequence shown here is derived from an EMBL/GenBank/DDBJ whole genome shotgun (WGS) entry which is preliminary data.</text>
</comment>
<keyword evidence="7" id="KW-0259">Enterobactin biosynthesis</keyword>
<dbReference type="AlphaFoldDB" id="A0AAV5NQH0"/>
<evidence type="ECO:0000256" key="4">
    <source>
        <dbReference type="ARBA" id="ARBA00011503"/>
    </source>
</evidence>
<dbReference type="PANTHER" id="PTHR38096:SF1">
    <property type="entry name" value="ENTEROBACTIN SYNTHASE COMPONENT D"/>
    <property type="match status" value="1"/>
</dbReference>
<evidence type="ECO:0000256" key="6">
    <source>
        <dbReference type="ARBA" id="ARBA00022679"/>
    </source>
</evidence>
<dbReference type="GO" id="GO:0000287">
    <property type="term" value="F:magnesium ion binding"/>
    <property type="evidence" value="ECO:0007669"/>
    <property type="project" value="InterPro"/>
</dbReference>
<feature type="domain" description="4'-phosphopantetheinyl transferase" evidence="14">
    <location>
        <begin position="113"/>
        <end position="179"/>
    </location>
</feature>
<dbReference type="GO" id="GO:0008897">
    <property type="term" value="F:holo-[acyl-carrier-protein] synthase activity"/>
    <property type="evidence" value="ECO:0007669"/>
    <property type="project" value="InterPro"/>
</dbReference>
<feature type="binding site" evidence="12">
    <location>
        <begin position="94"/>
        <end position="95"/>
    </location>
    <ligand>
        <name>CoA</name>
        <dbReference type="ChEBI" id="CHEBI:57287"/>
    </ligand>
</feature>
<dbReference type="GO" id="GO:0009239">
    <property type="term" value="P:enterobactin biosynthetic process"/>
    <property type="evidence" value="ECO:0007669"/>
    <property type="project" value="UniProtKB-KW"/>
</dbReference>
<comment type="catalytic activity">
    <reaction evidence="10">
        <text>apo-[aryl-carrier protein] + CoA = holo-[aryl-carrier protein] + adenosine 3',5'-bisphosphate + H(+)</text>
        <dbReference type="Rhea" id="RHEA:48404"/>
        <dbReference type="Rhea" id="RHEA-COMP:15903"/>
        <dbReference type="Rhea" id="RHEA-COMP:17557"/>
        <dbReference type="ChEBI" id="CHEBI:15378"/>
        <dbReference type="ChEBI" id="CHEBI:29999"/>
        <dbReference type="ChEBI" id="CHEBI:57287"/>
        <dbReference type="ChEBI" id="CHEBI:58343"/>
        <dbReference type="ChEBI" id="CHEBI:64479"/>
    </reaction>
</comment>
<keyword evidence="17" id="KW-1185">Reference proteome</keyword>
<evidence type="ECO:0000256" key="10">
    <source>
        <dbReference type="ARBA" id="ARBA00049176"/>
    </source>
</evidence>
<feature type="binding site" evidence="12">
    <location>
        <position position="175"/>
    </location>
    <ligand>
        <name>CoA</name>
        <dbReference type="ChEBI" id="CHEBI:57287"/>
    </ligand>
</feature>
<feature type="binding site" evidence="12">
    <location>
        <position position="50"/>
    </location>
    <ligand>
        <name>CoA</name>
        <dbReference type="ChEBI" id="CHEBI:57287"/>
    </ligand>
</feature>
<feature type="binding site" evidence="12">
    <location>
        <position position="165"/>
    </location>
    <ligand>
        <name>CoA</name>
        <dbReference type="ChEBI" id="CHEBI:57287"/>
    </ligand>
</feature>
<gene>
    <name evidence="16" type="ORF">GCM10007932_15870</name>
</gene>
<dbReference type="PRINTS" id="PR01399">
    <property type="entry name" value="ENTSNTHTASED"/>
</dbReference>
<feature type="binding site" evidence="12">
    <location>
        <position position="58"/>
    </location>
    <ligand>
        <name>CoA</name>
        <dbReference type="ChEBI" id="CHEBI:57287"/>
    </ligand>
</feature>
<comment type="pathway">
    <text evidence="2">Siderophore biosynthesis; enterobactin biosynthesis.</text>
</comment>
<dbReference type="SUPFAM" id="SSF56214">
    <property type="entry name" value="4'-phosphopantetheinyl transferase"/>
    <property type="match status" value="1"/>
</dbReference>
<evidence type="ECO:0000256" key="12">
    <source>
        <dbReference type="PIRSR" id="PIRSR603542-1"/>
    </source>
</evidence>
<dbReference type="PANTHER" id="PTHR38096">
    <property type="entry name" value="ENTEROBACTIN SYNTHASE COMPONENT D"/>
    <property type="match status" value="1"/>
</dbReference>
<accession>A0AAV5NQH0</accession>
<reference evidence="17" key="1">
    <citation type="journal article" date="2019" name="Int. J. Syst. Evol. Microbiol.">
        <title>The Global Catalogue of Microorganisms (GCM) 10K type strain sequencing project: providing services to taxonomists for standard genome sequencing and annotation.</title>
        <authorList>
            <consortium name="The Broad Institute Genomics Platform"/>
            <consortium name="The Broad Institute Genome Sequencing Center for Infectious Disease"/>
            <person name="Wu L."/>
            <person name="Ma J."/>
        </authorList>
    </citation>
    <scope>NUCLEOTIDE SEQUENCE [LARGE SCALE GENOMIC DNA]</scope>
    <source>
        <strain evidence="17">NBRC 15640</strain>
    </source>
</reference>
<evidence type="ECO:0000256" key="11">
    <source>
        <dbReference type="ARBA" id="ARBA00049191"/>
    </source>
</evidence>
<dbReference type="InterPro" id="IPR037143">
    <property type="entry name" value="4-PPantetheinyl_Trfase_dom_sf"/>
</dbReference>
<evidence type="ECO:0000256" key="13">
    <source>
        <dbReference type="PIRSR" id="PIRSR603542-2"/>
    </source>
</evidence>
<dbReference type="InterPro" id="IPR008278">
    <property type="entry name" value="4-PPantetheinyl_Trfase_dom"/>
</dbReference>
<comment type="function">
    <text evidence="1">Involved in the biosynthesis of the siderophore enterobactin (enterochelin), which is a macrocyclic trimeric lactone of N-(2,3-dihydroxybenzoyl)-serine. The serine trilactone serves as a scaffolding for the three catechol functionalities that provide hexadentate coordination for the tightly ligated iron(2+) atoms. Plays an essential role in the assembly of the enterobactin by catalyzing the transfer of the 4'-phosphopantetheine (Ppant) moiety from coenzyme A to the apo-domains of both EntB (ArCP domain) and EntF (PCP domain) to yield their holo-forms which make them competent for the activation of 2,3-dihydroxybenzoate (DHB) and L-serine, respectively.</text>
</comment>
<evidence type="ECO:0000256" key="7">
    <source>
        <dbReference type="ARBA" id="ARBA00023191"/>
    </source>
</evidence>
<dbReference type="Pfam" id="PF17837">
    <property type="entry name" value="4PPT_N"/>
    <property type="match status" value="1"/>
</dbReference>
<feature type="binding site" evidence="13">
    <location>
        <position position="118"/>
    </location>
    <ligand>
        <name>Mg(2+)</name>
        <dbReference type="ChEBI" id="CHEBI:18420"/>
    </ligand>
</feature>
<dbReference type="Proteomes" id="UP001156690">
    <property type="component" value="Unassembled WGS sequence"/>
</dbReference>
<evidence type="ECO:0000259" key="14">
    <source>
        <dbReference type="Pfam" id="PF01648"/>
    </source>
</evidence>
<evidence type="ECO:0000259" key="15">
    <source>
        <dbReference type="Pfam" id="PF17837"/>
    </source>
</evidence>
<evidence type="ECO:0000313" key="17">
    <source>
        <dbReference type="Proteomes" id="UP001156690"/>
    </source>
</evidence>
<feature type="binding site" evidence="13">
    <location>
        <position position="116"/>
    </location>
    <ligand>
        <name>Mg(2+)</name>
        <dbReference type="ChEBI" id="CHEBI:18420"/>
    </ligand>
</feature>
<dbReference type="GO" id="GO:0005886">
    <property type="term" value="C:plasma membrane"/>
    <property type="evidence" value="ECO:0007669"/>
    <property type="project" value="TreeGrafter"/>
</dbReference>
<dbReference type="Pfam" id="PF01648">
    <property type="entry name" value="ACPS"/>
    <property type="match status" value="1"/>
</dbReference>
<keyword evidence="13" id="KW-0479">Metal-binding</keyword>
<dbReference type="Gene3D" id="3.90.470.20">
    <property type="entry name" value="4'-phosphopantetheinyl transferase domain"/>
    <property type="match status" value="1"/>
</dbReference>
<evidence type="ECO:0000256" key="1">
    <source>
        <dbReference type="ARBA" id="ARBA00003937"/>
    </source>
</evidence>
<organism evidence="16 17">
    <name type="scientific">Vibrio penaeicida</name>
    <dbReference type="NCBI Taxonomy" id="104609"/>
    <lineage>
        <taxon>Bacteria</taxon>
        <taxon>Pseudomonadati</taxon>
        <taxon>Pseudomonadota</taxon>
        <taxon>Gammaproteobacteria</taxon>
        <taxon>Vibrionales</taxon>
        <taxon>Vibrionaceae</taxon>
        <taxon>Vibrio</taxon>
    </lineage>
</organism>
<comment type="similarity">
    <text evidence="3">Belongs to the P-Pant transferase superfamily. EntD family.</text>
</comment>
<sequence length="235" mass="26449">MSFLSELEVRTLGPQKIWQRRFDVKAYTDLAPQALNIVLPKEMARAVPKRKAEFVAGRTVAREALQSVGCNCAELPIGEHRAPIWPKGWIGSISHTDDMALATVGLTSEVSMLGLDVENLIEDTQVDSLMPMFVSPIELELLPATKLSRQAFATLVFSAKESVFKAIYPYVKTYLEFTDSILIGIDMVRREAHFKLCAQGEAEFGQALELCVYFHFEGSKVYTLVCDHRKHRLIR</sequence>
<keyword evidence="6" id="KW-0808">Transferase</keyword>
<evidence type="ECO:0000256" key="2">
    <source>
        <dbReference type="ARBA" id="ARBA00004993"/>
    </source>
</evidence>
<feature type="domain" description="4'-phosphopantetheinyl transferase N-terminal" evidence="15">
    <location>
        <begin position="43"/>
        <end position="104"/>
    </location>
</feature>
<name>A0AAV5NQH0_9VIBR</name>
<comment type="cofactor">
    <cofactor evidence="13">
        <name>Mg(2+)</name>
        <dbReference type="ChEBI" id="CHEBI:18420"/>
    </cofactor>
</comment>
<dbReference type="EMBL" id="BSNX01000012">
    <property type="protein sequence ID" value="GLQ72227.1"/>
    <property type="molecule type" value="Genomic_DNA"/>
</dbReference>
<comment type="catalytic activity">
    <reaction evidence="11">
        <text>apo-[peptidyl-carrier protein] + CoA = holo-[peptidyl-carrier protein] + adenosine 3',5'-bisphosphate + H(+)</text>
        <dbReference type="Rhea" id="RHEA:46228"/>
        <dbReference type="Rhea" id="RHEA-COMP:11479"/>
        <dbReference type="Rhea" id="RHEA-COMP:11480"/>
        <dbReference type="ChEBI" id="CHEBI:15378"/>
        <dbReference type="ChEBI" id="CHEBI:29999"/>
        <dbReference type="ChEBI" id="CHEBI:57287"/>
        <dbReference type="ChEBI" id="CHEBI:58343"/>
        <dbReference type="ChEBI" id="CHEBI:64479"/>
    </reaction>
</comment>
<proteinExistence type="inferred from homology"/>
<dbReference type="InterPro" id="IPR003542">
    <property type="entry name" value="Enbac_synth_compD-like"/>
</dbReference>
<evidence type="ECO:0000313" key="16">
    <source>
        <dbReference type="EMBL" id="GLQ72227.1"/>
    </source>
</evidence>
<feature type="binding site" evidence="12">
    <location>
        <position position="116"/>
    </location>
    <ligand>
        <name>CoA</name>
        <dbReference type="ChEBI" id="CHEBI:57287"/>
    </ligand>
</feature>
<dbReference type="RefSeq" id="WP_126606307.1">
    <property type="nucleotide sequence ID" value="NZ_AP025145.1"/>
</dbReference>
<comment type="subunit">
    <text evidence="4">EntB, EntD, EntE, and EntF form a multienzyme complex called enterobactin synthase.</text>
</comment>
<protein>
    <recommendedName>
        <fullName evidence="5">Enterobactin synthase component D</fullName>
    </recommendedName>
    <alternativeName>
        <fullName evidence="8">4'-phosphopantetheinyl transferase EntD</fullName>
    </alternativeName>
    <alternativeName>
        <fullName evidence="9">Enterochelin synthase D</fullName>
    </alternativeName>
</protein>